<reference evidence="1" key="1">
    <citation type="submission" date="2020-11" db="EMBL/GenBank/DDBJ databases">
        <authorList>
            <person name="Tran Van P."/>
        </authorList>
    </citation>
    <scope>NUCLEOTIDE SEQUENCE</scope>
</reference>
<dbReference type="EMBL" id="OC965530">
    <property type="protein sequence ID" value="CAD7665949.1"/>
    <property type="molecule type" value="Genomic_DNA"/>
</dbReference>
<dbReference type="EMBL" id="CAJPVJ010050705">
    <property type="protein sequence ID" value="CAG2183080.1"/>
    <property type="molecule type" value="Genomic_DNA"/>
</dbReference>
<evidence type="ECO:0000313" key="1">
    <source>
        <dbReference type="EMBL" id="CAD7665949.1"/>
    </source>
</evidence>
<protein>
    <submittedName>
        <fullName evidence="1">Uncharacterized protein</fullName>
    </submittedName>
</protein>
<accession>A0A7R9MTK2</accession>
<dbReference type="AlphaFoldDB" id="A0A7R9MTK2"/>
<proteinExistence type="predicted"/>
<feature type="non-terminal residue" evidence="1">
    <location>
        <position position="69"/>
    </location>
</feature>
<organism evidence="1">
    <name type="scientific">Oppiella nova</name>
    <dbReference type="NCBI Taxonomy" id="334625"/>
    <lineage>
        <taxon>Eukaryota</taxon>
        <taxon>Metazoa</taxon>
        <taxon>Ecdysozoa</taxon>
        <taxon>Arthropoda</taxon>
        <taxon>Chelicerata</taxon>
        <taxon>Arachnida</taxon>
        <taxon>Acari</taxon>
        <taxon>Acariformes</taxon>
        <taxon>Sarcoptiformes</taxon>
        <taxon>Oribatida</taxon>
        <taxon>Brachypylina</taxon>
        <taxon>Oppioidea</taxon>
        <taxon>Oppiidae</taxon>
        <taxon>Oppiella</taxon>
    </lineage>
</organism>
<dbReference type="Proteomes" id="UP000728032">
    <property type="component" value="Unassembled WGS sequence"/>
</dbReference>
<keyword evidence="2" id="KW-1185">Reference proteome</keyword>
<evidence type="ECO:0000313" key="2">
    <source>
        <dbReference type="Proteomes" id="UP000728032"/>
    </source>
</evidence>
<gene>
    <name evidence="1" type="ORF">ONB1V03_LOCUS22501</name>
</gene>
<name>A0A7R9MTK2_9ACAR</name>
<sequence>RSLCVGLGLRGEGVVGLQVLSISLIDELAPFQSGPDYSVDTLDTRKLCSNRSSLQELELLMKTSPETRI</sequence>